<feature type="chain" id="PRO_5015417655" description="Copper-binding protein" evidence="1">
    <location>
        <begin position="24"/>
        <end position="142"/>
    </location>
</feature>
<evidence type="ECO:0000313" key="2">
    <source>
        <dbReference type="EMBL" id="AWK85890.1"/>
    </source>
</evidence>
<accession>A0A2S2CND8</accession>
<evidence type="ECO:0000256" key="1">
    <source>
        <dbReference type="SAM" id="SignalP"/>
    </source>
</evidence>
<dbReference type="EMBL" id="CP029353">
    <property type="protein sequence ID" value="AWK85890.1"/>
    <property type="molecule type" value="Genomic_DNA"/>
</dbReference>
<feature type="signal peptide" evidence="1">
    <location>
        <begin position="1"/>
        <end position="23"/>
    </location>
</feature>
<evidence type="ECO:0008006" key="4">
    <source>
        <dbReference type="Google" id="ProtNLM"/>
    </source>
</evidence>
<proteinExistence type="predicted"/>
<evidence type="ECO:0000313" key="3">
    <source>
        <dbReference type="Proteomes" id="UP000245629"/>
    </source>
</evidence>
<name>A0A2S2CND8_9PROT</name>
<dbReference type="KEGG" id="azz:DEW08_06080"/>
<gene>
    <name evidence="2" type="ORF">DEW08_06080</name>
</gene>
<dbReference type="Proteomes" id="UP000245629">
    <property type="component" value="Chromosome 2"/>
</dbReference>
<dbReference type="AlphaFoldDB" id="A0A2S2CND8"/>
<organism evidence="2 3">
    <name type="scientific">Azospirillum thermophilum</name>
    <dbReference type="NCBI Taxonomy" id="2202148"/>
    <lineage>
        <taxon>Bacteria</taxon>
        <taxon>Pseudomonadati</taxon>
        <taxon>Pseudomonadota</taxon>
        <taxon>Alphaproteobacteria</taxon>
        <taxon>Rhodospirillales</taxon>
        <taxon>Azospirillaceae</taxon>
        <taxon>Azospirillum</taxon>
    </lineage>
</organism>
<dbReference type="OrthoDB" id="14876at2"/>
<sequence>MTALPATLRAASAALLLAGPAVAGLGDLAFPVRSALAAEAAPAVQGRFVAGLGDVPAMPGLAPAGEEPMVFDKPGGRIAEAVMTGRVGRKDVVSFYDQTLPQLGWKRTAERTFVREGEELRLEFVGSGTAQPTKVRFVLNPR</sequence>
<protein>
    <recommendedName>
        <fullName evidence="4">Copper-binding protein</fullName>
    </recommendedName>
</protein>
<keyword evidence="3" id="KW-1185">Reference proteome</keyword>
<keyword evidence="1" id="KW-0732">Signal</keyword>
<dbReference type="RefSeq" id="WP_109325309.1">
    <property type="nucleotide sequence ID" value="NZ_CP029353.1"/>
</dbReference>
<reference evidence="3" key="1">
    <citation type="submission" date="2018-05" db="EMBL/GenBank/DDBJ databases">
        <title>Azospirillum thermophila sp. nov., a novel isolated from hot spring.</title>
        <authorList>
            <person name="Zhao Z."/>
        </authorList>
    </citation>
    <scope>NUCLEOTIDE SEQUENCE [LARGE SCALE GENOMIC DNA]</scope>
    <source>
        <strain evidence="3">CFH 70021</strain>
    </source>
</reference>